<keyword evidence="2" id="KW-1185">Reference proteome</keyword>
<organism evidence="1 2">
    <name type="scientific">Geodia barretti</name>
    <name type="common">Barrett's horny sponge</name>
    <dbReference type="NCBI Taxonomy" id="519541"/>
    <lineage>
        <taxon>Eukaryota</taxon>
        <taxon>Metazoa</taxon>
        <taxon>Porifera</taxon>
        <taxon>Demospongiae</taxon>
        <taxon>Heteroscleromorpha</taxon>
        <taxon>Tetractinellida</taxon>
        <taxon>Astrophorina</taxon>
        <taxon>Geodiidae</taxon>
        <taxon>Geodia</taxon>
    </lineage>
</organism>
<evidence type="ECO:0000313" key="1">
    <source>
        <dbReference type="EMBL" id="CAI8033898.1"/>
    </source>
</evidence>
<proteinExistence type="predicted"/>
<protein>
    <submittedName>
        <fullName evidence="1">Uncharacterized protein</fullName>
    </submittedName>
</protein>
<gene>
    <name evidence="1" type="ORF">GBAR_LOCUS19113</name>
</gene>
<dbReference type="AlphaFoldDB" id="A0AA35SQ37"/>
<comment type="caution">
    <text evidence="1">The sequence shown here is derived from an EMBL/GenBank/DDBJ whole genome shotgun (WGS) entry which is preliminary data.</text>
</comment>
<dbReference type="Proteomes" id="UP001174909">
    <property type="component" value="Unassembled WGS sequence"/>
</dbReference>
<accession>A0AA35SQ37</accession>
<evidence type="ECO:0000313" key="2">
    <source>
        <dbReference type="Proteomes" id="UP001174909"/>
    </source>
</evidence>
<sequence>MTDEMPQFPSSMSPVLHLVTMSCESCPEAHNSPPVVPPFMDLLETGLHHYGP</sequence>
<dbReference type="EMBL" id="CASHTH010002702">
    <property type="protein sequence ID" value="CAI8033898.1"/>
    <property type="molecule type" value="Genomic_DNA"/>
</dbReference>
<reference evidence="1" key="1">
    <citation type="submission" date="2023-03" db="EMBL/GenBank/DDBJ databases">
        <authorList>
            <person name="Steffen K."/>
            <person name="Cardenas P."/>
        </authorList>
    </citation>
    <scope>NUCLEOTIDE SEQUENCE</scope>
</reference>
<name>A0AA35SQ37_GEOBA</name>